<name>A0A7X6BEJ9_9SPHN</name>
<evidence type="ECO:0008006" key="3">
    <source>
        <dbReference type="Google" id="ProtNLM"/>
    </source>
</evidence>
<evidence type="ECO:0000313" key="1">
    <source>
        <dbReference type="EMBL" id="NJC04359.1"/>
    </source>
</evidence>
<dbReference type="RefSeq" id="WP_168067195.1">
    <property type="nucleotide sequence ID" value="NZ_JAATJC010000001.1"/>
</dbReference>
<sequence length="139" mass="13699">MRKQLSLLTILGTGLALSGCALFGGGGSGGTKLDEFRVARNAPLVIPPDYSLTPPRPGTASLTAEGAQTQAVQALFGGPAPRSSSETGLLEKAGADRAALGARSVAGSPDTAVVDKGALTQTILSAPAGDGQTASVQTP</sequence>
<dbReference type="EMBL" id="JAATJC010000001">
    <property type="protein sequence ID" value="NJC04359.1"/>
    <property type="molecule type" value="Genomic_DNA"/>
</dbReference>
<dbReference type="Proteomes" id="UP000558192">
    <property type="component" value="Unassembled WGS sequence"/>
</dbReference>
<dbReference type="Pfam" id="PF11233">
    <property type="entry name" value="DUF3035"/>
    <property type="match status" value="1"/>
</dbReference>
<dbReference type="InterPro" id="IPR021395">
    <property type="entry name" value="DUF3035"/>
</dbReference>
<dbReference type="AlphaFoldDB" id="A0A7X6BEJ9"/>
<dbReference type="PROSITE" id="PS51257">
    <property type="entry name" value="PROKAR_LIPOPROTEIN"/>
    <property type="match status" value="1"/>
</dbReference>
<accession>A0A7X6BEJ9</accession>
<reference evidence="1 2" key="1">
    <citation type="submission" date="2020-03" db="EMBL/GenBank/DDBJ databases">
        <title>Genomic Encyclopedia of Type Strains, Phase IV (KMG-IV): sequencing the most valuable type-strain genomes for metagenomic binning, comparative biology and taxonomic classification.</title>
        <authorList>
            <person name="Goeker M."/>
        </authorList>
    </citation>
    <scope>NUCLEOTIDE SEQUENCE [LARGE SCALE GENOMIC DNA]</scope>
    <source>
        <strain evidence="1 2">DSM 16846</strain>
    </source>
</reference>
<organism evidence="1 2">
    <name type="scientific">Sphingomonas kaistensis</name>
    <dbReference type="NCBI Taxonomy" id="298708"/>
    <lineage>
        <taxon>Bacteria</taxon>
        <taxon>Pseudomonadati</taxon>
        <taxon>Pseudomonadota</taxon>
        <taxon>Alphaproteobacteria</taxon>
        <taxon>Sphingomonadales</taxon>
        <taxon>Sphingomonadaceae</taxon>
        <taxon>Sphingomonas</taxon>
    </lineage>
</organism>
<gene>
    <name evidence="1" type="ORF">GGQ97_000152</name>
</gene>
<proteinExistence type="predicted"/>
<evidence type="ECO:0000313" key="2">
    <source>
        <dbReference type="Proteomes" id="UP000558192"/>
    </source>
</evidence>
<keyword evidence="2" id="KW-1185">Reference proteome</keyword>
<protein>
    <recommendedName>
        <fullName evidence="3">DUF3035 domain-containing protein</fullName>
    </recommendedName>
</protein>
<comment type="caution">
    <text evidence="1">The sequence shown here is derived from an EMBL/GenBank/DDBJ whole genome shotgun (WGS) entry which is preliminary data.</text>
</comment>